<evidence type="ECO:0000256" key="1">
    <source>
        <dbReference type="SAM" id="Phobius"/>
    </source>
</evidence>
<dbReference type="EMBL" id="JBIHMK010000012">
    <property type="protein sequence ID" value="MFH0247682.1"/>
    <property type="molecule type" value="Genomic_DNA"/>
</dbReference>
<comment type="caution">
    <text evidence="2">The sequence shown here is derived from an EMBL/GenBank/DDBJ whole genome shotgun (WGS) entry which is preliminary data.</text>
</comment>
<name>A0ABW7HP90_9ACTN</name>
<dbReference type="RefSeq" id="WP_279950627.1">
    <property type="nucleotide sequence ID" value="NZ_BAABEN010000003.1"/>
</dbReference>
<keyword evidence="1" id="KW-0812">Transmembrane</keyword>
<reference evidence="2 3" key="1">
    <citation type="submission" date="2024-10" db="EMBL/GenBank/DDBJ databases">
        <authorList>
            <person name="Cho J.-C."/>
        </authorList>
    </citation>
    <scope>NUCLEOTIDE SEQUENCE [LARGE SCALE GENOMIC DNA]</scope>
    <source>
        <strain evidence="2 3">KCTC29696</strain>
    </source>
</reference>
<keyword evidence="1" id="KW-0472">Membrane</keyword>
<protein>
    <submittedName>
        <fullName evidence="2">Uncharacterized protein</fullName>
    </submittedName>
</protein>
<evidence type="ECO:0000313" key="2">
    <source>
        <dbReference type="EMBL" id="MFH0247682.1"/>
    </source>
</evidence>
<proteinExistence type="predicted"/>
<organism evidence="2 3">
    <name type="scientific">Streptomyces chitinivorans</name>
    <dbReference type="NCBI Taxonomy" id="1257027"/>
    <lineage>
        <taxon>Bacteria</taxon>
        <taxon>Bacillati</taxon>
        <taxon>Actinomycetota</taxon>
        <taxon>Actinomycetes</taxon>
        <taxon>Kitasatosporales</taxon>
        <taxon>Streptomycetaceae</taxon>
        <taxon>Streptomyces</taxon>
    </lineage>
</organism>
<evidence type="ECO:0000313" key="3">
    <source>
        <dbReference type="Proteomes" id="UP001607069"/>
    </source>
</evidence>
<keyword evidence="1" id="KW-1133">Transmembrane helix</keyword>
<feature type="transmembrane region" description="Helical" evidence="1">
    <location>
        <begin position="72"/>
        <end position="89"/>
    </location>
</feature>
<accession>A0ABW7HP90</accession>
<feature type="transmembrane region" description="Helical" evidence="1">
    <location>
        <begin position="47"/>
        <end position="65"/>
    </location>
</feature>
<gene>
    <name evidence="2" type="ORF">ACG5V6_05595</name>
</gene>
<dbReference type="Proteomes" id="UP001607069">
    <property type="component" value="Unassembled WGS sequence"/>
</dbReference>
<feature type="transmembrane region" description="Helical" evidence="1">
    <location>
        <begin position="95"/>
        <end position="117"/>
    </location>
</feature>
<keyword evidence="3" id="KW-1185">Reference proteome</keyword>
<sequence length="125" mass="13020">MENKGLGFLVGLVVAGTLGWALAGTVYLGCGPSIRGCAVPDGGGWHFAAMMTVPWLLTFFGNAVIRDDDWRPSLGISAGAAAGIAFALSKDSVPPRMWTLAAVLAVIGIGTPLALWYRGRSRQTS</sequence>